<reference evidence="5 7" key="2">
    <citation type="submission" date="2018-06" db="EMBL/GenBank/DDBJ databases">
        <authorList>
            <consortium name="Pathogen Informatics"/>
            <person name="Doyle S."/>
        </authorList>
    </citation>
    <scope>NUCLEOTIDE SEQUENCE [LARGE SCALE GENOMIC DNA]</scope>
    <source>
        <strain evidence="5 7">NCTC12022</strain>
    </source>
</reference>
<gene>
    <name evidence="4" type="primary">lidA</name>
    <name evidence="4" type="ORF">Lfee_2600</name>
    <name evidence="5" type="ORF">NCTC12022_01550</name>
</gene>
<feature type="region of interest" description="Disordered" evidence="2">
    <location>
        <begin position="671"/>
        <end position="703"/>
    </location>
</feature>
<feature type="region of interest" description="Disordered" evidence="2">
    <location>
        <begin position="24"/>
        <end position="77"/>
    </location>
</feature>
<dbReference type="OrthoDB" id="5653092at2"/>
<dbReference type="Pfam" id="PF18641">
    <property type="entry name" value="LidA_Long_CC"/>
    <property type="match status" value="1"/>
</dbReference>
<keyword evidence="1" id="KW-0175">Coiled coil</keyword>
<dbReference type="InterPro" id="IPR041463">
    <property type="entry name" value="LidA_long_CC"/>
</dbReference>
<protein>
    <submittedName>
        <fullName evidence="4">Dot/Icm system substrate protein LidA</fullName>
    </submittedName>
</protein>
<dbReference type="EMBL" id="LNYB01000085">
    <property type="protein sequence ID" value="KTC94936.1"/>
    <property type="molecule type" value="Genomic_DNA"/>
</dbReference>
<evidence type="ECO:0000259" key="3">
    <source>
        <dbReference type="Pfam" id="PF18641"/>
    </source>
</evidence>
<dbReference type="Gene3D" id="6.10.140.2010">
    <property type="match status" value="1"/>
</dbReference>
<sequence length="703" mass="79175">MSQHIKPAKLVSLSTNAQSEQIKSAQIKQAVQEHRQQQEESALATSQSKDEVRLAQSQESSLPSQRPKSDVTEENTLTLHTYQGKVTLTESEVEGWFANTEKALRAETSQDKTGPVTQESNDRELGAKFLSRFGLKSAKDVIQFLNSPAGDTVKETIAAKWTEKEAIKAERAFEQREKEALRKRQLAYFLASMMMYKAAKAKELNRAYAEAGQKAIERSKENATGGTSYGASEASAAAHAAALSQQLAAYQNVIEVLEDQLKAKEAQEAAITSQITAIQQKYQALGHHVAQAHTHIAQALSNDLSHDKVIDAYDIRIKYIENQIKQKQLDQASFLKRSESPVAKDRMKYLDIAGVISKESHDLETLLSVLKARALLHRGSKGFTPISDEDRIEVIESNAAKLDDQIRTDLKVIHELLQDGDVKKEKQAMAMIQEHQGLVAEMVTLKDMIAVLKGEKRLVKKDGTETMSYKEAAYILSPGQRVVKDQHGKSYLLTGHQSLDNMTPHEKDKAHDKLRSLATIDKLLHHNEKIELGKKRQELKQVHKEIHDLRDQIQFMQQRKAEVNEALKALQHEPRPQPHISGPGMFSQTPKPVPSETWLQIERLLDKLKNNPKKEDVEKLRDLIPKDNSKLQNLITRFGKALNANAQIEMQRYLQTIEISAVSAYKPFVTSVTSPREQESEEFQSSKESVKFHPTPFKDPYSL</sequence>
<organism evidence="4 6">
    <name type="scientific">Legionella feeleii</name>
    <dbReference type="NCBI Taxonomy" id="453"/>
    <lineage>
        <taxon>Bacteria</taxon>
        <taxon>Pseudomonadati</taxon>
        <taxon>Pseudomonadota</taxon>
        <taxon>Gammaproteobacteria</taxon>
        <taxon>Legionellales</taxon>
        <taxon>Legionellaceae</taxon>
        <taxon>Legionella</taxon>
    </lineage>
</organism>
<feature type="domain" description="LidA long coiled-coil" evidence="3">
    <location>
        <begin position="390"/>
        <end position="561"/>
    </location>
</feature>
<dbReference type="RefSeq" id="WP_058447441.1">
    <property type="nucleotide sequence ID" value="NZ_CAAAHT010000026.1"/>
</dbReference>
<feature type="coiled-coil region" evidence="1">
    <location>
        <begin position="240"/>
        <end position="274"/>
    </location>
</feature>
<keyword evidence="6" id="KW-1185">Reference proteome</keyword>
<dbReference type="Proteomes" id="UP000251942">
    <property type="component" value="Unassembled WGS sequence"/>
</dbReference>
<dbReference type="STRING" id="453.Lfee_2600"/>
<evidence type="ECO:0000313" key="6">
    <source>
        <dbReference type="Proteomes" id="UP000054698"/>
    </source>
</evidence>
<evidence type="ECO:0000313" key="4">
    <source>
        <dbReference type="EMBL" id="KTC94936.1"/>
    </source>
</evidence>
<reference evidence="4 6" key="1">
    <citation type="submission" date="2015-11" db="EMBL/GenBank/DDBJ databases">
        <title>Genomic analysis of 38 Legionella species identifies large and diverse effector repertoires.</title>
        <authorList>
            <person name="Burstein D."/>
            <person name="Amaro F."/>
            <person name="Zusman T."/>
            <person name="Lifshitz Z."/>
            <person name="Cohen O."/>
            <person name="Gilbert J.A."/>
            <person name="Pupko T."/>
            <person name="Shuman H.A."/>
            <person name="Segal G."/>
        </authorList>
    </citation>
    <scope>NUCLEOTIDE SEQUENCE [LARGE SCALE GENOMIC DNA]</scope>
    <source>
        <strain evidence="4 6">WO-44C</strain>
    </source>
</reference>
<feature type="compositionally biased region" description="Polar residues" evidence="2">
    <location>
        <begin position="55"/>
        <end position="66"/>
    </location>
</feature>
<feature type="coiled-coil region" evidence="1">
    <location>
        <begin position="532"/>
        <end position="573"/>
    </location>
</feature>
<dbReference type="AlphaFoldDB" id="A0A0W0TH57"/>
<dbReference type="PATRIC" id="fig|453.4.peg.2851"/>
<accession>A0A0W0TH57</accession>
<evidence type="ECO:0000256" key="1">
    <source>
        <dbReference type="SAM" id="Coils"/>
    </source>
</evidence>
<dbReference type="Proteomes" id="UP000054698">
    <property type="component" value="Unassembled WGS sequence"/>
</dbReference>
<name>A0A0W0TH57_9GAMM</name>
<evidence type="ECO:0000256" key="2">
    <source>
        <dbReference type="SAM" id="MobiDB-lite"/>
    </source>
</evidence>
<proteinExistence type="predicted"/>
<evidence type="ECO:0000313" key="7">
    <source>
        <dbReference type="Proteomes" id="UP000251942"/>
    </source>
</evidence>
<dbReference type="EMBL" id="UASS01000012">
    <property type="protein sequence ID" value="SPX60814.1"/>
    <property type="molecule type" value="Genomic_DNA"/>
</dbReference>
<evidence type="ECO:0000313" key="5">
    <source>
        <dbReference type="EMBL" id="SPX60814.1"/>
    </source>
</evidence>